<dbReference type="InterPro" id="IPR016181">
    <property type="entry name" value="Acyl_CoA_acyltransferase"/>
</dbReference>
<sequence>MHVLRSALKVLARDDVEEALALCAQDPVANLFVAARLRALKGDPRRHGGEIWGWYESGAMRAACWSGANLVPVNANEQAVEAFAYRARRSGRQCSSIVGPAHMVLGLWQHLQASWGPARDIRANQPLMAMSTPPTVESDLLVRRSQMSELELLVPACVAMFTEEVGYSPVAADGGAVYRAQVSGLVASGRSFVRMDETESGPVVVFKAELGSVVPEAVQVQGVWVNPRYRGQGVAAPAMASLVETVQREVAPIVSLYVNGYNTRAIRAYERVGFQTVGTYATILF</sequence>
<protein>
    <submittedName>
        <fullName evidence="2">GNAT family N-acetyltransferase</fullName>
    </submittedName>
</protein>
<dbReference type="PROSITE" id="PS51186">
    <property type="entry name" value="GNAT"/>
    <property type="match status" value="1"/>
</dbReference>
<evidence type="ECO:0000259" key="1">
    <source>
        <dbReference type="PROSITE" id="PS51186"/>
    </source>
</evidence>
<dbReference type="PIRSF" id="PIRSF021603">
    <property type="entry name" value="UCP21603_acetyltransf"/>
    <property type="match status" value="1"/>
</dbReference>
<dbReference type="InterPro" id="IPR016794">
    <property type="entry name" value="UCP21603_acetyltransf"/>
</dbReference>
<evidence type="ECO:0000313" key="2">
    <source>
        <dbReference type="EMBL" id="GAA3596469.1"/>
    </source>
</evidence>
<comment type="caution">
    <text evidence="2">The sequence shown here is derived from an EMBL/GenBank/DDBJ whole genome shotgun (WGS) entry which is preliminary data.</text>
</comment>
<dbReference type="PANTHER" id="PTHR43072:SF54">
    <property type="entry name" value="GCN5-RELATED N-ACETYLTRANSFERASE"/>
    <property type="match status" value="1"/>
</dbReference>
<feature type="domain" description="N-acetyltransferase" evidence="1">
    <location>
        <begin position="140"/>
        <end position="285"/>
    </location>
</feature>
<dbReference type="Gene3D" id="3.40.630.30">
    <property type="match status" value="1"/>
</dbReference>
<dbReference type="PANTHER" id="PTHR43072">
    <property type="entry name" value="N-ACETYLTRANSFERASE"/>
    <property type="match status" value="1"/>
</dbReference>
<gene>
    <name evidence="2" type="ORF">GCM10022223_09620</name>
</gene>
<dbReference type="Pfam" id="PF00583">
    <property type="entry name" value="Acetyltransf_1"/>
    <property type="match status" value="1"/>
</dbReference>
<dbReference type="EMBL" id="BAAAZO010000001">
    <property type="protein sequence ID" value="GAA3596469.1"/>
    <property type="molecule type" value="Genomic_DNA"/>
</dbReference>
<dbReference type="InterPro" id="IPR000182">
    <property type="entry name" value="GNAT_dom"/>
</dbReference>
<dbReference type="Pfam" id="PF13312">
    <property type="entry name" value="DUF4081"/>
    <property type="match status" value="1"/>
</dbReference>
<name>A0ABP6Z2A4_9ACTN</name>
<evidence type="ECO:0000313" key="3">
    <source>
        <dbReference type="Proteomes" id="UP001501074"/>
    </source>
</evidence>
<dbReference type="Proteomes" id="UP001501074">
    <property type="component" value="Unassembled WGS sequence"/>
</dbReference>
<reference evidence="3" key="1">
    <citation type="journal article" date="2019" name="Int. J. Syst. Evol. Microbiol.">
        <title>The Global Catalogue of Microorganisms (GCM) 10K type strain sequencing project: providing services to taxonomists for standard genome sequencing and annotation.</title>
        <authorList>
            <consortium name="The Broad Institute Genomics Platform"/>
            <consortium name="The Broad Institute Genome Sequencing Center for Infectious Disease"/>
            <person name="Wu L."/>
            <person name="Ma J."/>
        </authorList>
    </citation>
    <scope>NUCLEOTIDE SEQUENCE [LARGE SCALE GENOMIC DNA]</scope>
    <source>
        <strain evidence="3">JCM 16902</strain>
    </source>
</reference>
<organism evidence="2 3">
    <name type="scientific">Kineosporia mesophila</name>
    <dbReference type="NCBI Taxonomy" id="566012"/>
    <lineage>
        <taxon>Bacteria</taxon>
        <taxon>Bacillati</taxon>
        <taxon>Actinomycetota</taxon>
        <taxon>Actinomycetes</taxon>
        <taxon>Kineosporiales</taxon>
        <taxon>Kineosporiaceae</taxon>
        <taxon>Kineosporia</taxon>
    </lineage>
</organism>
<dbReference type="InterPro" id="IPR025289">
    <property type="entry name" value="DUF4081"/>
</dbReference>
<keyword evidence="3" id="KW-1185">Reference proteome</keyword>
<proteinExistence type="predicted"/>
<accession>A0ABP6Z2A4</accession>
<dbReference type="SUPFAM" id="SSF55729">
    <property type="entry name" value="Acyl-CoA N-acyltransferases (Nat)"/>
    <property type="match status" value="1"/>
</dbReference>